<protein>
    <submittedName>
        <fullName evidence="1">Histidine phosphatase family protein</fullName>
    </submittedName>
</protein>
<dbReference type="InterPro" id="IPR050275">
    <property type="entry name" value="PGM_Phosphatase"/>
</dbReference>
<dbReference type="InterPro" id="IPR029033">
    <property type="entry name" value="His_PPase_superfam"/>
</dbReference>
<gene>
    <name evidence="1" type="ORF">M3D15_09830</name>
</gene>
<dbReference type="PANTHER" id="PTHR48100">
    <property type="entry name" value="BROAD-SPECIFICITY PHOSPHATASE YOR283W-RELATED"/>
    <property type="match status" value="1"/>
</dbReference>
<dbReference type="Proteomes" id="UP001525379">
    <property type="component" value="Unassembled WGS sequence"/>
</dbReference>
<evidence type="ECO:0000313" key="1">
    <source>
        <dbReference type="EMBL" id="MCT2043621.1"/>
    </source>
</evidence>
<dbReference type="RefSeq" id="WP_206395038.1">
    <property type="nucleotide sequence ID" value="NZ_JAFDPW010000002.1"/>
</dbReference>
<dbReference type="CDD" id="cd07067">
    <property type="entry name" value="HP_PGM_like"/>
    <property type="match status" value="1"/>
</dbReference>
<dbReference type="PIRSF" id="PIRSF000709">
    <property type="entry name" value="6PFK_2-Ptase"/>
    <property type="match status" value="1"/>
</dbReference>
<dbReference type="PROSITE" id="PS00175">
    <property type="entry name" value="PG_MUTASE"/>
    <property type="match status" value="1"/>
</dbReference>
<dbReference type="EMBL" id="JALXSQ010000060">
    <property type="protein sequence ID" value="MCT2043621.1"/>
    <property type="molecule type" value="Genomic_DNA"/>
</dbReference>
<sequence length="194" mass="20950">MRIGLIRHGETEWNAKGLLQGASDIPLNSQGRRQAESAGRMLESAGWQHIYSSPLVRAMETATTIAQLAGLPAPMRENLVTERGFGELEGTSYWLPDGTRAPLDHPSVEPIEAVIARTVQAVREIAERHPAEDVLVVCHGTVIRHVLGEFMSRPAPSIGNATLSVLETTGDAAPNDFRVVLANGYPLPTIQCSP</sequence>
<proteinExistence type="predicted"/>
<reference evidence="1 2" key="1">
    <citation type="submission" date="2022-04" db="EMBL/GenBank/DDBJ databases">
        <title>Human microbiome associated bacterial genomes.</title>
        <authorList>
            <person name="Sandstrom S."/>
            <person name="Salamzade R."/>
            <person name="Kalan L.R."/>
        </authorList>
    </citation>
    <scope>NUCLEOTIDE SEQUENCE [LARGE SCALE GENOMIC DNA]</scope>
    <source>
        <strain evidence="2">p3-SID1799</strain>
    </source>
</reference>
<keyword evidence="2" id="KW-1185">Reference proteome</keyword>
<organism evidence="1 2">
    <name type="scientific">Pseudoclavibacter albus</name>
    <dbReference type="NCBI Taxonomy" id="272241"/>
    <lineage>
        <taxon>Bacteria</taxon>
        <taxon>Bacillati</taxon>
        <taxon>Actinomycetota</taxon>
        <taxon>Actinomycetes</taxon>
        <taxon>Micrococcales</taxon>
        <taxon>Microbacteriaceae</taxon>
        <taxon>Pseudoclavibacter</taxon>
    </lineage>
</organism>
<dbReference type="Gene3D" id="3.40.50.1240">
    <property type="entry name" value="Phosphoglycerate mutase-like"/>
    <property type="match status" value="1"/>
</dbReference>
<dbReference type="Pfam" id="PF00300">
    <property type="entry name" value="His_Phos_1"/>
    <property type="match status" value="1"/>
</dbReference>
<dbReference type="PANTHER" id="PTHR48100:SF44">
    <property type="entry name" value="PHOSPHATASE C1620.13-RELATED"/>
    <property type="match status" value="1"/>
</dbReference>
<dbReference type="SUPFAM" id="SSF53254">
    <property type="entry name" value="Phosphoglycerate mutase-like"/>
    <property type="match status" value="1"/>
</dbReference>
<name>A0ABT2HZL2_9MICO</name>
<dbReference type="InterPro" id="IPR001345">
    <property type="entry name" value="PG/BPGM_mutase_AS"/>
</dbReference>
<comment type="caution">
    <text evidence="1">The sequence shown here is derived from an EMBL/GenBank/DDBJ whole genome shotgun (WGS) entry which is preliminary data.</text>
</comment>
<evidence type="ECO:0000313" key="2">
    <source>
        <dbReference type="Proteomes" id="UP001525379"/>
    </source>
</evidence>
<dbReference type="InterPro" id="IPR013078">
    <property type="entry name" value="His_Pase_superF_clade-1"/>
</dbReference>
<accession>A0ABT2HZL2</accession>
<dbReference type="SMART" id="SM00855">
    <property type="entry name" value="PGAM"/>
    <property type="match status" value="1"/>
</dbReference>